<evidence type="ECO:0000313" key="3">
    <source>
        <dbReference type="Proteomes" id="UP000198870"/>
    </source>
</evidence>
<dbReference type="AlphaFoldDB" id="A0A1G5DE96"/>
<name>A0A1G5DE96_9BACT</name>
<dbReference type="Proteomes" id="UP000198870">
    <property type="component" value="Unassembled WGS sequence"/>
</dbReference>
<gene>
    <name evidence="2" type="ORF">SAMN05216233_104136</name>
</gene>
<dbReference type="STRING" id="419481.SAMN05216233_104136"/>
<reference evidence="2 3" key="1">
    <citation type="submission" date="2016-10" db="EMBL/GenBank/DDBJ databases">
        <authorList>
            <person name="de Groot N.N."/>
        </authorList>
    </citation>
    <scope>NUCLEOTIDE SEQUENCE [LARGE SCALE GENOMIC DNA]</scope>
    <source>
        <strain evidence="2 3">AA1</strain>
    </source>
</reference>
<dbReference type="GO" id="GO:0019867">
    <property type="term" value="C:outer membrane"/>
    <property type="evidence" value="ECO:0007669"/>
    <property type="project" value="InterPro"/>
</dbReference>
<evidence type="ECO:0000313" key="2">
    <source>
        <dbReference type="EMBL" id="SCY12934.1"/>
    </source>
</evidence>
<proteinExistence type="predicted"/>
<dbReference type="EMBL" id="FMUX01000004">
    <property type="protein sequence ID" value="SCY12934.1"/>
    <property type="molecule type" value="Genomic_DNA"/>
</dbReference>
<feature type="signal peptide" evidence="1">
    <location>
        <begin position="1"/>
        <end position="24"/>
    </location>
</feature>
<dbReference type="OrthoDB" id="5511003at2"/>
<accession>A0A1G5DE96</accession>
<dbReference type="Gene3D" id="3.30.160.150">
    <property type="entry name" value="Lipoprotein like domain"/>
    <property type="match status" value="1"/>
</dbReference>
<keyword evidence="2" id="KW-0449">Lipoprotein</keyword>
<keyword evidence="1" id="KW-0732">Signal</keyword>
<dbReference type="InterPro" id="IPR007485">
    <property type="entry name" value="LPS_assembly_LptE"/>
</dbReference>
<keyword evidence="3" id="KW-1185">Reference proteome</keyword>
<feature type="chain" id="PRO_5011494425" evidence="1">
    <location>
        <begin position="25"/>
        <end position="172"/>
    </location>
</feature>
<sequence length="172" mass="17401">MKRVFAWKAAAAAVLAAVIIPGCGYQFSGSGSLPDGVTGLCVAVPENRSSDIGLAPMVASAVVTEAVAAGADAAVGCTGRSGSLMGEIRTVSTSTITRNSDGDGTEERVTITASFRLADEDGAVLWQRASVTGTETYSVTPGADSTAARNAALGEAAEDLAENVWVGLTQRF</sequence>
<dbReference type="Pfam" id="PF04390">
    <property type="entry name" value="LptE"/>
    <property type="match status" value="1"/>
</dbReference>
<dbReference type="GO" id="GO:0043165">
    <property type="term" value="P:Gram-negative-bacterium-type cell outer membrane assembly"/>
    <property type="evidence" value="ECO:0007669"/>
    <property type="project" value="InterPro"/>
</dbReference>
<protein>
    <submittedName>
        <fullName evidence="2">Outer membrane lipoprotein LptE/RlpB (LPS assembly)</fullName>
    </submittedName>
</protein>
<organism evidence="2 3">
    <name type="scientific">Desulfoluna spongiiphila</name>
    <dbReference type="NCBI Taxonomy" id="419481"/>
    <lineage>
        <taxon>Bacteria</taxon>
        <taxon>Pseudomonadati</taxon>
        <taxon>Thermodesulfobacteriota</taxon>
        <taxon>Desulfobacteria</taxon>
        <taxon>Desulfobacterales</taxon>
        <taxon>Desulfolunaceae</taxon>
        <taxon>Desulfoluna</taxon>
    </lineage>
</organism>
<evidence type="ECO:0000256" key="1">
    <source>
        <dbReference type="SAM" id="SignalP"/>
    </source>
</evidence>
<dbReference type="RefSeq" id="WP_092209878.1">
    <property type="nucleotide sequence ID" value="NZ_FMUX01000004.1"/>
</dbReference>